<proteinExistence type="predicted"/>
<keyword evidence="1" id="KW-0472">Membrane</keyword>
<keyword evidence="1" id="KW-1133">Transmembrane helix</keyword>
<gene>
    <name evidence="2" type="ORF">J3R75_001710</name>
</gene>
<dbReference type="AlphaFoldDB" id="A0AAE4AP50"/>
<organism evidence="2 3">
    <name type="scientific">Oligosphaera ethanolica</name>
    <dbReference type="NCBI Taxonomy" id="760260"/>
    <lineage>
        <taxon>Bacteria</taxon>
        <taxon>Pseudomonadati</taxon>
        <taxon>Lentisphaerota</taxon>
        <taxon>Oligosphaeria</taxon>
        <taxon>Oligosphaerales</taxon>
        <taxon>Oligosphaeraceae</taxon>
        <taxon>Oligosphaera</taxon>
    </lineage>
</organism>
<evidence type="ECO:0000256" key="1">
    <source>
        <dbReference type="SAM" id="Phobius"/>
    </source>
</evidence>
<protein>
    <submittedName>
        <fullName evidence="2">Uncharacterized protein</fullName>
    </submittedName>
</protein>
<name>A0AAE4AP50_9BACT</name>
<sequence>MDISPRRRMGSASVSSRACISAVVRVSRSQHGRDTGAGDDRGYWTFSTGFNFLLAMLFLFIIIDLFNKNKLMIYYEQKTRFNGCGID</sequence>
<feature type="transmembrane region" description="Helical" evidence="1">
    <location>
        <begin position="43"/>
        <end position="66"/>
    </location>
</feature>
<evidence type="ECO:0000313" key="3">
    <source>
        <dbReference type="Proteomes" id="UP001238163"/>
    </source>
</evidence>
<reference evidence="2" key="1">
    <citation type="submission" date="2023-07" db="EMBL/GenBank/DDBJ databases">
        <title>Genomic Encyclopedia of Type Strains, Phase IV (KMG-IV): sequencing the most valuable type-strain genomes for metagenomic binning, comparative biology and taxonomic classification.</title>
        <authorList>
            <person name="Goeker M."/>
        </authorList>
    </citation>
    <scope>NUCLEOTIDE SEQUENCE</scope>
    <source>
        <strain evidence="2">DSM 24202</strain>
    </source>
</reference>
<dbReference type="RefSeq" id="WP_307261059.1">
    <property type="nucleotide sequence ID" value="NZ_JAUSVL010000001.1"/>
</dbReference>
<accession>A0AAE4AP50</accession>
<dbReference type="EMBL" id="JAUSVL010000001">
    <property type="protein sequence ID" value="MDQ0289603.1"/>
    <property type="molecule type" value="Genomic_DNA"/>
</dbReference>
<dbReference type="Proteomes" id="UP001238163">
    <property type="component" value="Unassembled WGS sequence"/>
</dbReference>
<keyword evidence="3" id="KW-1185">Reference proteome</keyword>
<evidence type="ECO:0000313" key="2">
    <source>
        <dbReference type="EMBL" id="MDQ0289603.1"/>
    </source>
</evidence>
<keyword evidence="1" id="KW-0812">Transmembrane</keyword>
<comment type="caution">
    <text evidence="2">The sequence shown here is derived from an EMBL/GenBank/DDBJ whole genome shotgun (WGS) entry which is preliminary data.</text>
</comment>